<protein>
    <submittedName>
        <fullName evidence="1">Uncharacterized protein</fullName>
    </submittedName>
</protein>
<dbReference type="Proteomes" id="UP000542405">
    <property type="component" value="Unassembled WGS sequence"/>
</dbReference>
<sequence length="129" mass="13505">MASDLILTTAQAQAVYSAMCALDALGPDHGAEFHLGDWVYVRRVHLGGAIRIEDRADGDDERHDDLAAFAAAYGLASGMAFTVAHVDHGAIVVDHVQAKGADEALAQAQQQDLTDPVVFAGHIVAQASA</sequence>
<reference evidence="1 2" key="1">
    <citation type="submission" date="2020-04" db="EMBL/GenBank/DDBJ databases">
        <title>Achromobacter ruhlandii genome sequencing and assembly.</title>
        <authorList>
            <person name="Martins R.C.R."/>
            <person name="Perdigao-Neto L.V."/>
            <person name="Levin A.S.S."/>
            <person name="Costa S.F."/>
        </authorList>
    </citation>
    <scope>NUCLEOTIDE SEQUENCE [LARGE SCALE GENOMIC DNA]</scope>
    <source>
        <strain evidence="1 2">9035ralo</strain>
    </source>
</reference>
<gene>
    <name evidence="1" type="ORF">HGQ98_00570</name>
</gene>
<dbReference type="AlphaFoldDB" id="A0A848NCV2"/>
<dbReference type="RefSeq" id="WP_169535629.1">
    <property type="nucleotide sequence ID" value="NZ_JABBZE010000002.1"/>
</dbReference>
<evidence type="ECO:0000313" key="1">
    <source>
        <dbReference type="EMBL" id="NMU88381.1"/>
    </source>
</evidence>
<organism evidence="1 2">
    <name type="scientific">Achromobacter ruhlandii</name>
    <dbReference type="NCBI Taxonomy" id="72557"/>
    <lineage>
        <taxon>Bacteria</taxon>
        <taxon>Pseudomonadati</taxon>
        <taxon>Pseudomonadota</taxon>
        <taxon>Betaproteobacteria</taxon>
        <taxon>Burkholderiales</taxon>
        <taxon>Alcaligenaceae</taxon>
        <taxon>Achromobacter</taxon>
    </lineage>
</organism>
<comment type="caution">
    <text evidence="1">The sequence shown here is derived from an EMBL/GenBank/DDBJ whole genome shotgun (WGS) entry which is preliminary data.</text>
</comment>
<dbReference type="EMBL" id="JABBZE010000002">
    <property type="protein sequence ID" value="NMU88381.1"/>
    <property type="molecule type" value="Genomic_DNA"/>
</dbReference>
<accession>A0A848NCV2</accession>
<name>A0A848NCV2_9BURK</name>
<proteinExistence type="predicted"/>
<evidence type="ECO:0000313" key="2">
    <source>
        <dbReference type="Proteomes" id="UP000542405"/>
    </source>
</evidence>